<organism evidence="1 2">
    <name type="scientific">Daphnia pulex</name>
    <name type="common">Water flea</name>
    <dbReference type="NCBI Taxonomy" id="6669"/>
    <lineage>
        <taxon>Eukaryota</taxon>
        <taxon>Metazoa</taxon>
        <taxon>Ecdysozoa</taxon>
        <taxon>Arthropoda</taxon>
        <taxon>Crustacea</taxon>
        <taxon>Branchiopoda</taxon>
        <taxon>Diplostraca</taxon>
        <taxon>Cladocera</taxon>
        <taxon>Anomopoda</taxon>
        <taxon>Daphniidae</taxon>
        <taxon>Daphnia</taxon>
    </lineage>
</organism>
<dbReference type="KEGG" id="dpx:DAPPUDRAFT_302431"/>
<dbReference type="HOGENOM" id="CLU_2815016_0_0_1"/>
<protein>
    <submittedName>
        <fullName evidence="1">Uncharacterized protein</fullName>
    </submittedName>
</protein>
<dbReference type="Proteomes" id="UP000000305">
    <property type="component" value="Unassembled WGS sequence"/>
</dbReference>
<dbReference type="InParanoid" id="E9HN99"/>
<dbReference type="AlphaFoldDB" id="E9HN99"/>
<accession>E9HN99</accession>
<proteinExistence type="predicted"/>
<reference evidence="1 2" key="1">
    <citation type="journal article" date="2011" name="Science">
        <title>The ecoresponsive genome of Daphnia pulex.</title>
        <authorList>
            <person name="Colbourne J.K."/>
            <person name="Pfrender M.E."/>
            <person name="Gilbert D."/>
            <person name="Thomas W.K."/>
            <person name="Tucker A."/>
            <person name="Oakley T.H."/>
            <person name="Tokishita S."/>
            <person name="Aerts A."/>
            <person name="Arnold G.J."/>
            <person name="Basu M.K."/>
            <person name="Bauer D.J."/>
            <person name="Caceres C.E."/>
            <person name="Carmel L."/>
            <person name="Casola C."/>
            <person name="Choi J.H."/>
            <person name="Detter J.C."/>
            <person name="Dong Q."/>
            <person name="Dusheyko S."/>
            <person name="Eads B.D."/>
            <person name="Frohlich T."/>
            <person name="Geiler-Samerotte K.A."/>
            <person name="Gerlach D."/>
            <person name="Hatcher P."/>
            <person name="Jogdeo S."/>
            <person name="Krijgsveld J."/>
            <person name="Kriventseva E.V."/>
            <person name="Kultz D."/>
            <person name="Laforsch C."/>
            <person name="Lindquist E."/>
            <person name="Lopez J."/>
            <person name="Manak J.R."/>
            <person name="Muller J."/>
            <person name="Pangilinan J."/>
            <person name="Patwardhan R.P."/>
            <person name="Pitluck S."/>
            <person name="Pritham E.J."/>
            <person name="Rechtsteiner A."/>
            <person name="Rho M."/>
            <person name="Rogozin I.B."/>
            <person name="Sakarya O."/>
            <person name="Salamov A."/>
            <person name="Schaack S."/>
            <person name="Shapiro H."/>
            <person name="Shiga Y."/>
            <person name="Skalitzky C."/>
            <person name="Smith Z."/>
            <person name="Souvorov A."/>
            <person name="Sung W."/>
            <person name="Tang Z."/>
            <person name="Tsuchiya D."/>
            <person name="Tu H."/>
            <person name="Vos H."/>
            <person name="Wang M."/>
            <person name="Wolf Y.I."/>
            <person name="Yamagata H."/>
            <person name="Yamada T."/>
            <person name="Ye Y."/>
            <person name="Shaw J.R."/>
            <person name="Andrews J."/>
            <person name="Crease T.J."/>
            <person name="Tang H."/>
            <person name="Lucas S.M."/>
            <person name="Robertson H.M."/>
            <person name="Bork P."/>
            <person name="Koonin E.V."/>
            <person name="Zdobnov E.M."/>
            <person name="Grigoriev I.V."/>
            <person name="Lynch M."/>
            <person name="Boore J.L."/>
        </authorList>
    </citation>
    <scope>NUCLEOTIDE SEQUENCE [LARGE SCALE GENOMIC DNA]</scope>
</reference>
<dbReference type="EMBL" id="GL732695">
    <property type="protein sequence ID" value="EFX66720.1"/>
    <property type="molecule type" value="Genomic_DNA"/>
</dbReference>
<evidence type="ECO:0000313" key="1">
    <source>
        <dbReference type="EMBL" id="EFX66720.1"/>
    </source>
</evidence>
<sequence>MPTTFCFLFSAGMGYMMHIKLTTRTRSKYVFCDFSFKIWCVCVMECGASQKGRRCFSLMTGNKETRN</sequence>
<gene>
    <name evidence="1" type="ORF">DAPPUDRAFT_302431</name>
</gene>
<evidence type="ECO:0000313" key="2">
    <source>
        <dbReference type="Proteomes" id="UP000000305"/>
    </source>
</evidence>
<name>E9HN99_DAPPU</name>
<keyword evidence="2" id="KW-1185">Reference proteome</keyword>